<evidence type="ECO:0000313" key="3">
    <source>
        <dbReference type="Proteomes" id="UP000678545"/>
    </source>
</evidence>
<evidence type="ECO:0000256" key="1">
    <source>
        <dbReference type="SAM" id="SignalP"/>
    </source>
</evidence>
<dbReference type="SUPFAM" id="SSF53254">
    <property type="entry name" value="Phosphoglycerate mutase-like"/>
    <property type="match status" value="1"/>
</dbReference>
<accession>A0A941IEN8</accession>
<gene>
    <name evidence="2" type="ORF">KDM90_07470</name>
</gene>
<dbReference type="Pfam" id="PF00300">
    <property type="entry name" value="His_Phos_1"/>
    <property type="match status" value="1"/>
</dbReference>
<keyword evidence="1" id="KW-0732">Signal</keyword>
<dbReference type="Proteomes" id="UP000678545">
    <property type="component" value="Unassembled WGS sequence"/>
</dbReference>
<dbReference type="InterPro" id="IPR029033">
    <property type="entry name" value="His_PPase_superfam"/>
</dbReference>
<dbReference type="RefSeq" id="WP_212674945.1">
    <property type="nucleotide sequence ID" value="NZ_JAGSPJ010000002.1"/>
</dbReference>
<feature type="chain" id="PRO_5037482895" evidence="1">
    <location>
        <begin position="43"/>
        <end position="234"/>
    </location>
</feature>
<comment type="caution">
    <text evidence="2">The sequence shown here is derived from an EMBL/GenBank/DDBJ whole genome shotgun (WGS) entry which is preliminary data.</text>
</comment>
<dbReference type="Gene3D" id="3.40.50.1240">
    <property type="entry name" value="Phosphoglycerate mutase-like"/>
    <property type="match status" value="1"/>
</dbReference>
<dbReference type="AlphaFoldDB" id="A0A941IEN8"/>
<proteinExistence type="predicted"/>
<dbReference type="CDD" id="cd07040">
    <property type="entry name" value="HP"/>
    <property type="match status" value="1"/>
</dbReference>
<protein>
    <submittedName>
        <fullName evidence="2">Histidine phosphatase family protein</fullName>
    </submittedName>
</protein>
<feature type="signal peptide" evidence="1">
    <location>
        <begin position="1"/>
        <end position="42"/>
    </location>
</feature>
<keyword evidence="3" id="KW-1185">Reference proteome</keyword>
<sequence length="234" mass="26369">MLNIKRSHLLDFPTRCARIACQAPLLLLTYLCLFCFAAPVQAQEKKTDFVEKWIDQNQFNELKQGGFVLYLRHGTTDNSRDDAAPITDYANCETQRILNEDGRKLAVRIGVLLKRAKIPIAQVFHSPLCRARETAELAFPHMAKQLQSTLSLASSSNFTSAEKVPLQRDSRKLILSALPDDTNRVLVSHAPNLFDLIGYFVKPEGTIVVLRVIEKDHIEYVGSIPPKLLEQLAK</sequence>
<dbReference type="EMBL" id="JAGSPJ010000002">
    <property type="protein sequence ID" value="MBR7799831.1"/>
    <property type="molecule type" value="Genomic_DNA"/>
</dbReference>
<reference evidence="2" key="1">
    <citation type="submission" date="2021-04" db="EMBL/GenBank/DDBJ databases">
        <title>novel species isolated from subtropical streams in China.</title>
        <authorList>
            <person name="Lu H."/>
        </authorList>
    </citation>
    <scope>NUCLEOTIDE SEQUENCE</scope>
    <source>
        <strain evidence="2">FT137W</strain>
    </source>
</reference>
<evidence type="ECO:0000313" key="2">
    <source>
        <dbReference type="EMBL" id="MBR7799831.1"/>
    </source>
</evidence>
<organism evidence="2 3">
    <name type="scientific">Undibacterium fentianense</name>
    <dbReference type="NCBI Taxonomy" id="2828728"/>
    <lineage>
        <taxon>Bacteria</taxon>
        <taxon>Pseudomonadati</taxon>
        <taxon>Pseudomonadota</taxon>
        <taxon>Betaproteobacteria</taxon>
        <taxon>Burkholderiales</taxon>
        <taxon>Oxalobacteraceae</taxon>
        <taxon>Undibacterium</taxon>
    </lineage>
</organism>
<name>A0A941IEN8_9BURK</name>
<dbReference type="InterPro" id="IPR013078">
    <property type="entry name" value="His_Pase_superF_clade-1"/>
</dbReference>